<evidence type="ECO:0000313" key="1">
    <source>
        <dbReference type="EMBL" id="AGM11965.1"/>
    </source>
</evidence>
<dbReference type="Proteomes" id="UP000202086">
    <property type="component" value="Segment"/>
</dbReference>
<dbReference type="GO" id="GO:0008237">
    <property type="term" value="F:metallopeptidase activity"/>
    <property type="evidence" value="ECO:0007669"/>
    <property type="project" value="InterPro"/>
</dbReference>
<dbReference type="RefSeq" id="YP_008059667.1">
    <property type="nucleotide sequence ID" value="NC_021330.1"/>
</dbReference>
<dbReference type="GeneID" id="16193498"/>
<dbReference type="OrthoDB" id="29413at10239"/>
<dbReference type="Gene3D" id="3.40.390.10">
    <property type="entry name" value="Collagenase (Catalytic Domain)"/>
    <property type="match status" value="1"/>
</dbReference>
<proteinExistence type="predicted"/>
<dbReference type="KEGG" id="vg:16193498"/>
<gene>
    <name evidence="1" type="primary">106</name>
    <name evidence="1" type="ORF">DNAM5_106</name>
</gene>
<organism evidence="1 2">
    <name type="scientific">Haloarcula californiae tailed virus 1</name>
    <dbReference type="NCBI Taxonomy" id="1273746"/>
    <lineage>
        <taxon>Viruses</taxon>
        <taxon>Duplodnaviria</taxon>
        <taxon>Heunggongvirae</taxon>
        <taxon>Uroviricota</taxon>
        <taxon>Caudoviricetes</taxon>
        <taxon>Thumleimavirales</taxon>
        <taxon>Druskaviridae</taxon>
        <taxon>Hacavirus</taxon>
        <taxon>Hacavirus italiense</taxon>
        <taxon>Hacavirus HCTV1</taxon>
    </lineage>
</organism>
<reference evidence="1 2" key="1">
    <citation type="submission" date="2012-12" db="EMBL/GenBank/DDBJ databases">
        <authorList>
            <person name="Sencilo A."/>
            <person name="Jacobs-Sera D."/>
            <person name="Russell D.A."/>
            <person name="Ko C."/>
            <person name="Atanasova N."/>
            <person name="Osterlund E."/>
            <person name="Oksanen H.M."/>
            <person name="Bamford D.H."/>
            <person name="Hatfull G.F."/>
            <person name="Roine E."/>
            <person name="Hendrix R.W."/>
        </authorList>
    </citation>
    <scope>NUCLEOTIDE SEQUENCE [LARGE SCALE GENOMIC DNA]</scope>
</reference>
<dbReference type="InterPro" id="IPR024079">
    <property type="entry name" value="MetalloPept_cat_dom_sf"/>
</dbReference>
<dbReference type="EMBL" id="KC292029">
    <property type="protein sequence ID" value="AGM11965.1"/>
    <property type="molecule type" value="Genomic_DNA"/>
</dbReference>
<keyword evidence="2" id="KW-1185">Reference proteome</keyword>
<evidence type="ECO:0000313" key="2">
    <source>
        <dbReference type="Proteomes" id="UP000202086"/>
    </source>
</evidence>
<sequence length="1046" mass="117671">MTEELDIREQVRVYVSDLVDAPASADLEVADEDDPGEYYYEVPLSELGKKVGKRYVRYEGPEGRGFFDTARGVLKVRPAREDEETNADAVKNEVVSKADQILEKYKIYVSDADTLSEARQMAPEWADVQETEQGAFYYEKLPGQGDGDEEQEYETGQYDVDTTFGSIVADRVLNDDVGDIPVDDFYEHMSEVEDPDLVKDALQAEMEGPNRKTGKQFIESRARDLGIDLDLFYKERGPDETTDGTLTSLTDLDVTVEDLPDEPVILADESDHCNRDWTYREVWNEYVEGDRQMPRGIGNPDDVPAGVLKRSLEDLDNPGVLMAFYEKGNYQIRRDVSEILEEEHGVIPKVETVPGKYRFDLDGMQEFMTDEEAQNLEPGDVVAIDDFAGGFQEAEVVEVRNAGIEVISPDGRGASQEIPLTNIYTPEYYLASALEKDGLHQSSMLDWTAPDGLIDKIEDSSVLSRALEWDTDETAMALRPETKEAINSRLFDLEPPDPSEYGMSEEAMNLLHGATWPEWDSRGARKQGTGLSDDLKSVYEGATTEDLEKYRTVCQDNDLDDRANVVTGMLFYRDDSDVDIQDVFEYERTAHGNYSGVTDNAKDRIMGAAEDTMHNMEPHIGGQLGGHIEKFELQMPPDGSNWVGQSQGGGRVMAIDDPYNVEKTTSHEMGHAFHNFLGVENDGYGTIDNRDHSNDPSRWKFGAKAPGNDNRAANEFYDDMKGEWEKYKDTMAGKRSDANEIRSYQKRHGVELMAVGFAHWNMDPFKLRNRHPGLAKAFDKHLGDGIVDPLDPEEVETGEYYEVAKEGMSRMTVEVTDVVQNSRGGYSYDVQVVEGDLSGTRTTLNSDNTFFEGKAEDYQPLEYGHGTKYTVETQSGEKTAYIDRETRALGGDFFVRDEMGRPIGQWTKDQLERNLVSRDFEEGEVPWSPDRAEKGDLVEMYGVEVNVRDADDFNNELVLEDSNGETQTLSFDEVNELREQGDFEPVTNVVDWGDMSSNNSYQFVTEDGRYNGEVVGIDEDTVTITQPGVGESTVDRAGVEEIRRRA</sequence>
<name>R4TAK5_9CAUD</name>
<protein>
    <submittedName>
        <fullName evidence="1">Uncharacterized protein</fullName>
    </submittedName>
</protein>
<accession>R4TAK5</accession>